<dbReference type="PROSITE" id="PS50082">
    <property type="entry name" value="WD_REPEATS_2"/>
    <property type="match status" value="1"/>
</dbReference>
<comment type="caution">
    <text evidence="9">The sequence shown here is derived from an EMBL/GenBank/DDBJ whole genome shotgun (WGS) entry which is preliminary data.</text>
</comment>
<dbReference type="PANTHER" id="PTHR14085">
    <property type="entry name" value="WD-REPEAT PROTEIN BING4"/>
    <property type="match status" value="1"/>
</dbReference>
<evidence type="ECO:0000256" key="2">
    <source>
        <dbReference type="ARBA" id="ARBA00022552"/>
    </source>
</evidence>
<dbReference type="GO" id="GO:0030686">
    <property type="term" value="C:90S preribosome"/>
    <property type="evidence" value="ECO:0007669"/>
    <property type="project" value="TreeGrafter"/>
</dbReference>
<dbReference type="SMART" id="SM01033">
    <property type="entry name" value="BING4CT"/>
    <property type="match status" value="1"/>
</dbReference>
<protein>
    <recommendedName>
        <fullName evidence="8">BING4 C-terminal domain-containing protein</fullName>
    </recommendedName>
</protein>
<dbReference type="Pfam" id="PF00400">
    <property type="entry name" value="WD40"/>
    <property type="match status" value="1"/>
</dbReference>
<evidence type="ECO:0000256" key="3">
    <source>
        <dbReference type="ARBA" id="ARBA00022574"/>
    </source>
</evidence>
<proteinExistence type="predicted"/>
<feature type="region of interest" description="Disordered" evidence="7">
    <location>
        <begin position="1"/>
        <end position="38"/>
    </location>
</feature>
<keyword evidence="3 6" id="KW-0853">WD repeat</keyword>
<evidence type="ECO:0000313" key="10">
    <source>
        <dbReference type="Proteomes" id="UP000325113"/>
    </source>
</evidence>
<evidence type="ECO:0000259" key="8">
    <source>
        <dbReference type="SMART" id="SM01033"/>
    </source>
</evidence>
<dbReference type="SUPFAM" id="SSF50978">
    <property type="entry name" value="WD40 repeat-like"/>
    <property type="match status" value="1"/>
</dbReference>
<dbReference type="Proteomes" id="UP000325113">
    <property type="component" value="Unassembled WGS sequence"/>
</dbReference>
<feature type="compositionally biased region" description="Low complexity" evidence="7">
    <location>
        <begin position="633"/>
        <end position="643"/>
    </location>
</feature>
<dbReference type="PROSITE" id="PS00678">
    <property type="entry name" value="WD_REPEATS_1"/>
    <property type="match status" value="1"/>
</dbReference>
<dbReference type="GO" id="GO:0032040">
    <property type="term" value="C:small-subunit processome"/>
    <property type="evidence" value="ECO:0007669"/>
    <property type="project" value="TreeGrafter"/>
</dbReference>
<dbReference type="InterPro" id="IPR015943">
    <property type="entry name" value="WD40/YVTN_repeat-like_dom_sf"/>
</dbReference>
<evidence type="ECO:0000256" key="7">
    <source>
        <dbReference type="SAM" id="MobiDB-lite"/>
    </source>
</evidence>
<organism evidence="9 10">
    <name type="scientific">Cafeteria roenbergensis</name>
    <name type="common">Marine flagellate</name>
    <dbReference type="NCBI Taxonomy" id="33653"/>
    <lineage>
        <taxon>Eukaryota</taxon>
        <taxon>Sar</taxon>
        <taxon>Stramenopiles</taxon>
        <taxon>Bigyra</taxon>
        <taxon>Opalozoa</taxon>
        <taxon>Bicosoecida</taxon>
        <taxon>Cafeteriaceae</taxon>
        <taxon>Cafeteria</taxon>
    </lineage>
</organism>
<feature type="region of interest" description="Disordered" evidence="7">
    <location>
        <begin position="582"/>
        <end position="607"/>
    </location>
</feature>
<dbReference type="AlphaFoldDB" id="A0A5A8CG66"/>
<dbReference type="GO" id="GO:0000462">
    <property type="term" value="P:maturation of SSU-rRNA from tricistronic rRNA transcript (SSU-rRNA, 5.8S rRNA, LSU-rRNA)"/>
    <property type="evidence" value="ECO:0007669"/>
    <property type="project" value="TreeGrafter"/>
</dbReference>
<dbReference type="PANTHER" id="PTHR14085:SF3">
    <property type="entry name" value="WD REPEAT-CONTAINING PROTEIN 46"/>
    <property type="match status" value="1"/>
</dbReference>
<keyword evidence="2" id="KW-0698">rRNA processing</keyword>
<dbReference type="InterPro" id="IPR040315">
    <property type="entry name" value="WDR46/Utp7"/>
</dbReference>
<accession>A0A5A8CG66</accession>
<sequence length="663" mass="68917">MDGGGPKRSGSAKRPGKRPRTDSSGGKEAAAKRRTTVAPVVAALGAVPAVARGAAVPEPSATATLSAADTVVRDALAAPTGAAAATNAKARKKRQASSTAAARSLAIPRVAEAVGKLSRGAGVSRRDIADKKLRSELRHGDRLAASAALAAARAEILATETAGAIEVDGPLERTYKVKQSDVLAAVGSEAQRKALDLQLPSHGPYKVRYGRNGRHMLLCGRGGGHVAVFDALIGKIKGEFLTGEASYDACFLQSDEMVAVAQRKCTHIYDRTGAEVHVLHDHAEPRAMTYLPHHMILATVGTAGWLKYRDISTGSLVSQHRTKLGSCSVLAQNPHNAVVIAGHSSGLVTMWTPNMPQPVVKLLAHRGPVTAVAVDPTGSYMVTSGADARMRVWDLRGSSVASGAAVAAAAAGVGGVGSAAAAGRGAAAGLSAAFGLVHDYFTARPAGALDVSQRGMVACGFGPHVQVWNDALRTKASAPYMRHAVPGQEVVSVQFRPFEDVLGLGHSGGAQAVLVPGSGEPRTDTRAGLDPHESLKMRRDRDVRAALDKLAPDTIALNPDAVAGVDRAPADVLLEERRAREEAAESAGIRAKKGKSRGKSHSTRLRAKRQSNVITKARQLMEEATRKERSAGKGKAAPATGAALTREKAATDGAASRALRRFF</sequence>
<feature type="region of interest" description="Disordered" evidence="7">
    <location>
        <begin position="622"/>
        <end position="656"/>
    </location>
</feature>
<keyword evidence="5" id="KW-0539">Nucleus</keyword>
<feature type="domain" description="BING4 C-terminal" evidence="8">
    <location>
        <begin position="479"/>
        <end position="559"/>
    </location>
</feature>
<feature type="compositionally biased region" description="Basic and acidic residues" evidence="7">
    <location>
        <begin position="622"/>
        <end position="631"/>
    </location>
</feature>
<evidence type="ECO:0000313" key="9">
    <source>
        <dbReference type="EMBL" id="KAA0151966.1"/>
    </source>
</evidence>
<feature type="repeat" description="WD" evidence="6">
    <location>
        <begin position="362"/>
        <end position="403"/>
    </location>
</feature>
<gene>
    <name evidence="9" type="ORF">FNF31_06725</name>
</gene>
<dbReference type="InterPro" id="IPR012952">
    <property type="entry name" value="BING4_C_dom"/>
</dbReference>
<keyword evidence="4" id="KW-0677">Repeat</keyword>
<dbReference type="InterPro" id="IPR019775">
    <property type="entry name" value="WD40_repeat_CS"/>
</dbReference>
<dbReference type="SMART" id="SM00320">
    <property type="entry name" value="WD40"/>
    <property type="match status" value="3"/>
</dbReference>
<dbReference type="FunFam" id="2.130.10.10:FF:000378">
    <property type="entry name" value="U3 small nucleolar RNA-associated protein 7"/>
    <property type="match status" value="1"/>
</dbReference>
<evidence type="ECO:0000256" key="5">
    <source>
        <dbReference type="ARBA" id="ARBA00023242"/>
    </source>
</evidence>
<evidence type="ECO:0000256" key="1">
    <source>
        <dbReference type="ARBA" id="ARBA00004604"/>
    </source>
</evidence>
<name>A0A5A8CG66_CAFRO</name>
<dbReference type="InterPro" id="IPR036322">
    <property type="entry name" value="WD40_repeat_dom_sf"/>
</dbReference>
<dbReference type="Pfam" id="PF08149">
    <property type="entry name" value="BING4CT"/>
    <property type="match status" value="1"/>
</dbReference>
<evidence type="ECO:0000256" key="6">
    <source>
        <dbReference type="PROSITE-ProRule" id="PRU00221"/>
    </source>
</evidence>
<comment type="subcellular location">
    <subcellularLocation>
        <location evidence="1">Nucleus</location>
        <location evidence="1">Nucleolus</location>
    </subcellularLocation>
</comment>
<dbReference type="Gene3D" id="2.130.10.10">
    <property type="entry name" value="YVTN repeat-like/Quinoprotein amine dehydrogenase"/>
    <property type="match status" value="1"/>
</dbReference>
<evidence type="ECO:0000256" key="4">
    <source>
        <dbReference type="ARBA" id="ARBA00022737"/>
    </source>
</evidence>
<dbReference type="EMBL" id="VLTM01000110">
    <property type="protein sequence ID" value="KAA0151966.1"/>
    <property type="molecule type" value="Genomic_DNA"/>
</dbReference>
<feature type="compositionally biased region" description="Basic residues" evidence="7">
    <location>
        <begin position="590"/>
        <end position="607"/>
    </location>
</feature>
<reference evidence="9 10" key="1">
    <citation type="submission" date="2019-07" db="EMBL/GenBank/DDBJ databases">
        <title>Genomes of Cafeteria roenbergensis.</title>
        <authorList>
            <person name="Fischer M.G."/>
            <person name="Hackl T."/>
            <person name="Roman M."/>
        </authorList>
    </citation>
    <scope>NUCLEOTIDE SEQUENCE [LARGE SCALE GENOMIC DNA]</scope>
    <source>
        <strain evidence="9 10">Cflag</strain>
    </source>
</reference>
<dbReference type="InterPro" id="IPR001680">
    <property type="entry name" value="WD40_rpt"/>
</dbReference>
<dbReference type="PROSITE" id="PS50294">
    <property type="entry name" value="WD_REPEATS_REGION"/>
    <property type="match status" value="1"/>
</dbReference>